<evidence type="ECO:0000256" key="1">
    <source>
        <dbReference type="ARBA" id="ARBA00022737"/>
    </source>
</evidence>
<sequence>MIEEEIDHHPSHPGYKLKQENMERPYTCDGCKELGFGTCYTCTNTACNFHLHKDCVYPEEIISHPFFPNLYFHFLKEGFPNRYCDACGKDINGYVYHCYDKGYDLHPCCAKLPHVFENVSTDEGDEVNLVLEKKVSSKCYKCGKKKLSKEVENTWSYVSQNKKVHFHVCCVKDMVCQSWKDGLQIEKVDACPKLKVKLYKEKKWIGSGSKFGKLKKVLKIALTLIIAAVIGDPTAMLVGVVTSLITH</sequence>
<dbReference type="PANTHER" id="PTHR46477">
    <property type="entry name" value="CYSTEINE/HISTIDINE-RICH C1 DOMAIN FAMILY PROTEIN"/>
    <property type="match status" value="1"/>
</dbReference>
<protein>
    <submittedName>
        <fullName evidence="5">Uncharacterized protein LOC120269279</fullName>
    </submittedName>
</protein>
<keyword evidence="2" id="KW-0812">Transmembrane</keyword>
<evidence type="ECO:0000256" key="2">
    <source>
        <dbReference type="SAM" id="Phobius"/>
    </source>
</evidence>
<keyword evidence="4" id="KW-1185">Reference proteome</keyword>
<evidence type="ECO:0000313" key="5">
    <source>
        <dbReference type="RefSeq" id="XP_039132544.1"/>
    </source>
</evidence>
<reference evidence="5" key="1">
    <citation type="submission" date="2025-08" db="UniProtKB">
        <authorList>
            <consortium name="RefSeq"/>
        </authorList>
    </citation>
    <scope>IDENTIFICATION</scope>
</reference>
<dbReference type="PANTHER" id="PTHR46477:SF5">
    <property type="entry name" value="PHORBOL-ESTER_DAG-TYPE DOMAIN-CONTAINING PROTEIN"/>
    <property type="match status" value="1"/>
</dbReference>
<dbReference type="GeneID" id="120269279"/>
<feature type="domain" description="DC1" evidence="3">
    <location>
        <begin position="10"/>
        <end position="56"/>
    </location>
</feature>
<dbReference type="RefSeq" id="XP_039132544.1">
    <property type="nucleotide sequence ID" value="XM_039276610.1"/>
</dbReference>
<organism evidence="4 5">
    <name type="scientific">Dioscorea cayennensis subsp. rotundata</name>
    <name type="common">White Guinea yam</name>
    <name type="synonym">Dioscorea rotundata</name>
    <dbReference type="NCBI Taxonomy" id="55577"/>
    <lineage>
        <taxon>Eukaryota</taxon>
        <taxon>Viridiplantae</taxon>
        <taxon>Streptophyta</taxon>
        <taxon>Embryophyta</taxon>
        <taxon>Tracheophyta</taxon>
        <taxon>Spermatophyta</taxon>
        <taxon>Magnoliopsida</taxon>
        <taxon>Liliopsida</taxon>
        <taxon>Dioscoreales</taxon>
        <taxon>Dioscoreaceae</taxon>
        <taxon>Dioscorea</taxon>
    </lineage>
</organism>
<name>A0AB40BYL5_DIOCR</name>
<dbReference type="AlphaFoldDB" id="A0AB40BYL5"/>
<feature type="transmembrane region" description="Helical" evidence="2">
    <location>
        <begin position="220"/>
        <end position="245"/>
    </location>
</feature>
<keyword evidence="2" id="KW-1133">Transmembrane helix</keyword>
<accession>A0AB40BYL5</accession>
<dbReference type="Pfam" id="PF03107">
    <property type="entry name" value="C1_2"/>
    <property type="match status" value="1"/>
</dbReference>
<evidence type="ECO:0000313" key="4">
    <source>
        <dbReference type="Proteomes" id="UP001515500"/>
    </source>
</evidence>
<dbReference type="InterPro" id="IPR004146">
    <property type="entry name" value="DC1"/>
</dbReference>
<keyword evidence="2" id="KW-0472">Membrane</keyword>
<gene>
    <name evidence="5" type="primary">LOC120269279</name>
</gene>
<keyword evidence="1" id="KW-0677">Repeat</keyword>
<evidence type="ECO:0000259" key="3">
    <source>
        <dbReference type="Pfam" id="PF03107"/>
    </source>
</evidence>
<proteinExistence type="predicted"/>
<dbReference type="Proteomes" id="UP001515500">
    <property type="component" value="Chromosome 9"/>
</dbReference>
<dbReference type="InterPro" id="IPR046349">
    <property type="entry name" value="C1-like_sf"/>
</dbReference>
<dbReference type="SUPFAM" id="SSF57889">
    <property type="entry name" value="Cysteine-rich domain"/>
    <property type="match status" value="2"/>
</dbReference>